<name>A0ACC8X9N2_9FIRM</name>
<gene>
    <name evidence="1" type="ORF">AN396_10095</name>
</gene>
<evidence type="ECO:0000313" key="2">
    <source>
        <dbReference type="Proteomes" id="UP000188605"/>
    </source>
</evidence>
<evidence type="ECO:0000313" key="1">
    <source>
        <dbReference type="EMBL" id="ONI38756.1"/>
    </source>
</evidence>
<comment type="caution">
    <text evidence="1">The sequence shown here is derived from an EMBL/GenBank/DDBJ whole genome shotgun (WGS) entry which is preliminary data.</text>
</comment>
<protein>
    <submittedName>
        <fullName evidence="1">Uncharacterized protein</fullName>
    </submittedName>
</protein>
<organism evidence="1 2">
    <name type="scientific">Candidatus Epulonipiscium fishelsonii</name>
    <dbReference type="NCBI Taxonomy" id="77094"/>
    <lineage>
        <taxon>Bacteria</taxon>
        <taxon>Bacillati</taxon>
        <taxon>Bacillota</taxon>
        <taxon>Clostridia</taxon>
        <taxon>Lachnospirales</taxon>
        <taxon>Lachnospiraceae</taxon>
        <taxon>Candidatus Epulonipiscium</taxon>
    </lineage>
</organism>
<sequence>MTLKNKINVFMTIFMYELEVKLSNSREKLKKITYQLDEANTDRYLKECIKEIIEKNKNTLVKNTCIKSFRDTEFSELPIHQINCIKNHISLIKVLLPENINTSVMSKLNHLNKKNTVLPDIVLELMIDNNIHYEPIELKSTKTDSIPGSSIQQINPDEWVIFIKHTKNSLEITTGRYINSINSKIQFPDRSLRPQVSFKELLNWNINHRQVKDNMFIIKQDNNIDEKLVLLNDWQNVLCQRWMEMLLHSDNIKENEPWFNNTLRKFMCQFLDEYNNLTENNKSKLYQTILSQIQN</sequence>
<dbReference type="EMBL" id="LJDB01000079">
    <property type="protein sequence ID" value="ONI38756.1"/>
    <property type="molecule type" value="Genomic_DNA"/>
</dbReference>
<reference evidence="1" key="1">
    <citation type="submission" date="2016-08" db="EMBL/GenBank/DDBJ databases">
        <authorList>
            <person name="Ngugi D.K."/>
            <person name="Miyake S."/>
            <person name="Stingl U."/>
        </authorList>
    </citation>
    <scope>NUCLEOTIDE SEQUENCE</scope>
    <source>
        <strain evidence="1">SCG-B11WGA-EpuloA1</strain>
    </source>
</reference>
<proteinExistence type="predicted"/>
<dbReference type="Proteomes" id="UP000188605">
    <property type="component" value="Unassembled WGS sequence"/>
</dbReference>
<keyword evidence="2" id="KW-1185">Reference proteome</keyword>
<accession>A0ACC8X9N2</accession>